<dbReference type="InterPro" id="IPR050291">
    <property type="entry name" value="CDF_Transporter"/>
</dbReference>
<keyword evidence="3 6" id="KW-0812">Transmembrane</keyword>
<dbReference type="SUPFAM" id="SSF161111">
    <property type="entry name" value="Cation efflux protein transmembrane domain-like"/>
    <property type="match status" value="1"/>
</dbReference>
<evidence type="ECO:0000313" key="8">
    <source>
        <dbReference type="EMBL" id="AEF40925.1"/>
    </source>
</evidence>
<dbReference type="Pfam" id="PF01545">
    <property type="entry name" value="Cation_efflux"/>
    <property type="match status" value="1"/>
</dbReference>
<keyword evidence="5 6" id="KW-0472">Membrane</keyword>
<dbReference type="PANTHER" id="PTHR43840">
    <property type="entry name" value="MITOCHONDRIAL METAL TRANSPORTER 1-RELATED"/>
    <property type="match status" value="1"/>
</dbReference>
<evidence type="ECO:0000259" key="7">
    <source>
        <dbReference type="Pfam" id="PF01545"/>
    </source>
</evidence>
<reference evidence="8 9" key="1">
    <citation type="journal article" date="2011" name="J. Bacteriol.">
        <title>Complete genome sequence of Amycolicicoccus subflavus DQS3-9A1T, an actinomycete isolated from crude oil-polluted soil.</title>
        <authorList>
            <person name="Cai M."/>
            <person name="Chen W.M."/>
            <person name="Nie Y."/>
            <person name="Chi C.Q."/>
            <person name="Wang Y.N."/>
            <person name="Tang Y.Q."/>
            <person name="Li G.Y."/>
            <person name="Wu X.L."/>
        </authorList>
    </citation>
    <scope>NUCLEOTIDE SEQUENCE [LARGE SCALE GENOMIC DNA]</scope>
    <source>
        <strain evidence="9">DSM 45089 / DQS3-9A1</strain>
    </source>
</reference>
<evidence type="ECO:0000256" key="2">
    <source>
        <dbReference type="ARBA" id="ARBA00022448"/>
    </source>
</evidence>
<dbReference type="PANTHER" id="PTHR43840:SF15">
    <property type="entry name" value="MITOCHONDRIAL METAL TRANSPORTER 1-RELATED"/>
    <property type="match status" value="1"/>
</dbReference>
<dbReference type="HOGENOM" id="CLU_056154_0_1_11"/>
<feature type="transmembrane region" description="Helical" evidence="6">
    <location>
        <begin position="153"/>
        <end position="172"/>
    </location>
</feature>
<dbReference type="GO" id="GO:0006882">
    <property type="term" value="P:intracellular zinc ion homeostasis"/>
    <property type="evidence" value="ECO:0007669"/>
    <property type="project" value="TreeGrafter"/>
</dbReference>
<evidence type="ECO:0000256" key="4">
    <source>
        <dbReference type="ARBA" id="ARBA00022989"/>
    </source>
</evidence>
<dbReference type="Proteomes" id="UP000009235">
    <property type="component" value="Chromosome"/>
</dbReference>
<name>F6EFJ6_HOYSD</name>
<dbReference type="RefSeq" id="WP_013807274.1">
    <property type="nucleotide sequence ID" value="NC_015564.1"/>
</dbReference>
<evidence type="ECO:0000256" key="1">
    <source>
        <dbReference type="ARBA" id="ARBA00004141"/>
    </source>
</evidence>
<keyword evidence="2" id="KW-0813">Transport</keyword>
<dbReference type="InterPro" id="IPR027469">
    <property type="entry name" value="Cation_efflux_TMD_sf"/>
</dbReference>
<organism evidence="8 9">
    <name type="scientific">Hoyosella subflava (strain DSM 45089 / JCM 17490 / NBRC 109087 / DQS3-9A1)</name>
    <name type="common">Amycolicicoccus subflavus</name>
    <dbReference type="NCBI Taxonomy" id="443218"/>
    <lineage>
        <taxon>Bacteria</taxon>
        <taxon>Bacillati</taxon>
        <taxon>Actinomycetota</taxon>
        <taxon>Actinomycetes</taxon>
        <taxon>Mycobacteriales</taxon>
        <taxon>Hoyosellaceae</taxon>
        <taxon>Hoyosella</taxon>
    </lineage>
</organism>
<dbReference type="STRING" id="443218.AS9A_2478"/>
<dbReference type="GO" id="GO:0015086">
    <property type="term" value="F:cadmium ion transmembrane transporter activity"/>
    <property type="evidence" value="ECO:0007669"/>
    <property type="project" value="TreeGrafter"/>
</dbReference>
<feature type="domain" description="Cation efflux protein transmembrane" evidence="7">
    <location>
        <begin position="11"/>
        <end position="210"/>
    </location>
</feature>
<dbReference type="OrthoDB" id="2388015at2"/>
<evidence type="ECO:0000256" key="5">
    <source>
        <dbReference type="ARBA" id="ARBA00023136"/>
    </source>
</evidence>
<evidence type="ECO:0000313" key="9">
    <source>
        <dbReference type="Proteomes" id="UP000009235"/>
    </source>
</evidence>
<feature type="transmembrane region" description="Helical" evidence="6">
    <location>
        <begin position="81"/>
        <end position="100"/>
    </location>
</feature>
<feature type="transmembrane region" description="Helical" evidence="6">
    <location>
        <begin position="187"/>
        <end position="205"/>
    </location>
</feature>
<keyword evidence="9" id="KW-1185">Reference proteome</keyword>
<dbReference type="KEGG" id="asd:AS9A_2478"/>
<dbReference type="eggNOG" id="COG3965">
    <property type="taxonomic scope" value="Bacteria"/>
</dbReference>
<dbReference type="GO" id="GO:0005886">
    <property type="term" value="C:plasma membrane"/>
    <property type="evidence" value="ECO:0007669"/>
    <property type="project" value="TreeGrafter"/>
</dbReference>
<gene>
    <name evidence="8" type="ordered locus">AS9A_2478</name>
</gene>
<comment type="subcellular location">
    <subcellularLocation>
        <location evidence="1">Membrane</location>
        <topology evidence="1">Multi-pass membrane protein</topology>
    </subcellularLocation>
</comment>
<sequence length="303" mass="33145">MNNSRTVGRLILLSVWAALFWAVLAIGWGLAVQSQMIVFDGLYSFISVLLSLLSLLAHRIIRKGESKHFPFGRDVLEPLTIIVKAVAIGALCVYALTVAVMDLLSGGREVDAGWAVVYAAAATVGCGLITAYLHRKQRTVRSDLVRAETTQWLMDTVLSAGVLIGFIVAFVLQRQGNDAVAAYVDPAMVAMVCLLFLAMPVRLLIQGFREVLLMPPPAELETRVRECVDSLERRHGFADTFLRSAKVGGQLVIEVDFVVGPDTPARSVEALDGIRQEITDELADLGYDLWLSASFTAEPRWAE</sequence>
<dbReference type="GO" id="GO:0015093">
    <property type="term" value="F:ferrous iron transmembrane transporter activity"/>
    <property type="evidence" value="ECO:0007669"/>
    <property type="project" value="TreeGrafter"/>
</dbReference>
<feature type="transmembrane region" description="Helical" evidence="6">
    <location>
        <begin position="112"/>
        <end position="133"/>
    </location>
</feature>
<dbReference type="Gene3D" id="1.20.1510.10">
    <property type="entry name" value="Cation efflux protein transmembrane domain"/>
    <property type="match status" value="1"/>
</dbReference>
<dbReference type="AlphaFoldDB" id="F6EFJ6"/>
<dbReference type="InterPro" id="IPR058533">
    <property type="entry name" value="Cation_efflux_TM"/>
</dbReference>
<dbReference type="EMBL" id="CP002786">
    <property type="protein sequence ID" value="AEF40925.1"/>
    <property type="molecule type" value="Genomic_DNA"/>
</dbReference>
<proteinExistence type="predicted"/>
<evidence type="ECO:0000256" key="6">
    <source>
        <dbReference type="SAM" id="Phobius"/>
    </source>
</evidence>
<protein>
    <recommendedName>
        <fullName evidence="7">Cation efflux protein transmembrane domain-containing protein</fullName>
    </recommendedName>
</protein>
<feature type="transmembrane region" description="Helical" evidence="6">
    <location>
        <begin position="41"/>
        <end position="61"/>
    </location>
</feature>
<keyword evidence="4 6" id="KW-1133">Transmembrane helix</keyword>
<evidence type="ECO:0000256" key="3">
    <source>
        <dbReference type="ARBA" id="ARBA00022692"/>
    </source>
</evidence>
<accession>F6EFJ6</accession>
<dbReference type="GO" id="GO:0015341">
    <property type="term" value="F:zinc efflux antiporter activity"/>
    <property type="evidence" value="ECO:0007669"/>
    <property type="project" value="TreeGrafter"/>
</dbReference>